<dbReference type="EMBL" id="ACBY02000023">
    <property type="protein sequence ID" value="EFB75822.1"/>
    <property type="molecule type" value="Genomic_DNA"/>
</dbReference>
<dbReference type="OrthoDB" id="2676808at2"/>
<evidence type="ECO:0000313" key="2">
    <source>
        <dbReference type="EMBL" id="EFB75822.1"/>
    </source>
</evidence>
<protein>
    <submittedName>
        <fullName evidence="2">IMP cyclohydrolase</fullName>
    </submittedName>
</protein>
<dbReference type="Proteomes" id="UP000003438">
    <property type="component" value="Unassembled WGS sequence"/>
</dbReference>
<dbReference type="RefSeq" id="WP_007046982.1">
    <property type="nucleotide sequence ID" value="NZ_GG704769.1"/>
</dbReference>
<sequence length="244" mass="26946">MKKNLYKYLAGNEYPGRGIVLGRTPDGEKAVIAYWIMGRSANSRNRVFEAIPGGIRTVAADPAKLEDPHLIIYNAVLTPRETTVVTNGDQTDTIVHFMNENLFPGYSFEAALATRTYEDDAPNFTPRISGVVDMRSGAYKLSIVKSCEGNAASVQRQTFDYPQPVAGEGHFISTYLKNGSPIPSYAGEPMRITIDENDGAEFAGKLWESLNEDNKVSLFVRTITLETGDYEDTILNKYNAVEGE</sequence>
<organism evidence="2 3">
    <name type="scientific">Subdoligranulum variabile DSM 15176</name>
    <dbReference type="NCBI Taxonomy" id="411471"/>
    <lineage>
        <taxon>Bacteria</taxon>
        <taxon>Bacillati</taxon>
        <taxon>Bacillota</taxon>
        <taxon>Clostridia</taxon>
        <taxon>Eubacteriales</taxon>
        <taxon>Oscillospiraceae</taxon>
        <taxon>Subdoligranulum</taxon>
    </lineage>
</organism>
<dbReference type="GO" id="GO:0003937">
    <property type="term" value="F:IMP cyclohydrolase activity"/>
    <property type="evidence" value="ECO:0007669"/>
    <property type="project" value="InterPro"/>
</dbReference>
<evidence type="ECO:0000259" key="1">
    <source>
        <dbReference type="Pfam" id="PF07826"/>
    </source>
</evidence>
<evidence type="ECO:0000313" key="3">
    <source>
        <dbReference type="Proteomes" id="UP000003438"/>
    </source>
</evidence>
<dbReference type="Pfam" id="PF07826">
    <property type="entry name" value="IMP_cyclohyd"/>
    <property type="match status" value="1"/>
</dbReference>
<dbReference type="STRING" id="411471.SUBVAR_05600"/>
<keyword evidence="3" id="KW-1185">Reference proteome</keyword>
<accession>D1PMN7</accession>
<dbReference type="Gene3D" id="3.60.20.20">
    <property type="entry name" value="Inosine monophosphate cyclohydrolase-like"/>
    <property type="match status" value="1"/>
</dbReference>
<feature type="domain" description="Inosine monophosphate cyclohydrolase-like" evidence="1">
    <location>
        <begin position="14"/>
        <end position="224"/>
    </location>
</feature>
<dbReference type="AlphaFoldDB" id="D1PMN7"/>
<name>D1PMN7_9FIRM</name>
<dbReference type="GO" id="GO:0006188">
    <property type="term" value="P:IMP biosynthetic process"/>
    <property type="evidence" value="ECO:0007669"/>
    <property type="project" value="InterPro"/>
</dbReference>
<dbReference type="SUPFAM" id="SSF75569">
    <property type="entry name" value="Archaeal IMP cyclohydrolase PurO"/>
    <property type="match status" value="1"/>
</dbReference>
<reference evidence="2" key="1">
    <citation type="submission" date="2009-12" db="EMBL/GenBank/DDBJ databases">
        <authorList>
            <person name="Weinstock G."/>
            <person name="Sodergren E."/>
            <person name="Clifton S."/>
            <person name="Fulton L."/>
            <person name="Fulton B."/>
            <person name="Courtney L."/>
            <person name="Fronick C."/>
            <person name="Harrison M."/>
            <person name="Strong C."/>
            <person name="Farmer C."/>
            <person name="Delahaunty K."/>
            <person name="Markovic C."/>
            <person name="Hall O."/>
            <person name="Minx P."/>
            <person name="Tomlinson C."/>
            <person name="Mitreva M."/>
            <person name="Nelson J."/>
            <person name="Hou S."/>
            <person name="Wollam A."/>
            <person name="Pepin K.H."/>
            <person name="Johnson M."/>
            <person name="Bhonagiri V."/>
            <person name="Nash W.E."/>
            <person name="Warren W."/>
            <person name="Chinwalla A."/>
            <person name="Mardis E.R."/>
            <person name="Wilson R.K."/>
        </authorList>
    </citation>
    <scope>NUCLEOTIDE SEQUENCE [LARGE SCALE GENOMIC DNA]</scope>
    <source>
        <strain evidence="2">DSM 15176</strain>
    </source>
</reference>
<dbReference type="InterPro" id="IPR036795">
    <property type="entry name" value="IMP_cyclohydrolase-like_sf"/>
</dbReference>
<dbReference type="eggNOG" id="COG3363">
    <property type="taxonomic scope" value="Bacteria"/>
</dbReference>
<proteinExistence type="predicted"/>
<gene>
    <name evidence="2" type="ORF">SUBVAR_05600</name>
</gene>
<dbReference type="HOGENOM" id="CLU_1169474_0_0_9"/>
<dbReference type="InterPro" id="IPR020600">
    <property type="entry name" value="IMP_cyclohydrolase-like"/>
</dbReference>
<comment type="caution">
    <text evidence="2">The sequence shown here is derived from an EMBL/GenBank/DDBJ whole genome shotgun (WGS) entry which is preliminary data.</text>
</comment>